<dbReference type="SUPFAM" id="SSF54285">
    <property type="entry name" value="MoaD/ThiS"/>
    <property type="match status" value="1"/>
</dbReference>
<gene>
    <name evidence="1" type="primary">moaD</name>
    <name evidence="1" type="ORF">GMST_02450</name>
</gene>
<accession>A0A6V8MD34</accession>
<dbReference type="CDD" id="cd17040">
    <property type="entry name" value="Ubl_MoaD_like"/>
    <property type="match status" value="1"/>
</dbReference>
<keyword evidence="2" id="KW-1185">Reference proteome</keyword>
<dbReference type="InterPro" id="IPR012675">
    <property type="entry name" value="Beta-grasp_dom_sf"/>
</dbReference>
<evidence type="ECO:0000313" key="1">
    <source>
        <dbReference type="EMBL" id="GFO57920.1"/>
    </source>
</evidence>
<dbReference type="AlphaFoldDB" id="A0A6V8MD34"/>
<name>A0A6V8MD34_9BACT</name>
<dbReference type="Proteomes" id="UP000556026">
    <property type="component" value="Unassembled WGS sequence"/>
</dbReference>
<dbReference type="Gene3D" id="3.10.20.30">
    <property type="match status" value="1"/>
</dbReference>
<protein>
    <submittedName>
        <fullName evidence="1">Molybdopterin synthase sulfur carrier subunit</fullName>
    </submittedName>
</protein>
<proteinExistence type="predicted"/>
<dbReference type="InterPro" id="IPR003749">
    <property type="entry name" value="ThiS/MoaD-like"/>
</dbReference>
<dbReference type="EMBL" id="BLXX01000001">
    <property type="protein sequence ID" value="GFO57920.1"/>
    <property type="molecule type" value="Genomic_DNA"/>
</dbReference>
<evidence type="ECO:0000313" key="2">
    <source>
        <dbReference type="Proteomes" id="UP000556026"/>
    </source>
</evidence>
<comment type="caution">
    <text evidence="1">The sequence shown here is derived from an EMBL/GenBank/DDBJ whole genome shotgun (WGS) entry which is preliminary data.</text>
</comment>
<organism evidence="1 2">
    <name type="scientific">Geomonas silvestris</name>
    <dbReference type="NCBI Taxonomy" id="2740184"/>
    <lineage>
        <taxon>Bacteria</taxon>
        <taxon>Pseudomonadati</taxon>
        <taxon>Thermodesulfobacteriota</taxon>
        <taxon>Desulfuromonadia</taxon>
        <taxon>Geobacterales</taxon>
        <taxon>Geobacteraceae</taxon>
        <taxon>Geomonas</taxon>
    </lineage>
</organism>
<dbReference type="InterPro" id="IPR016155">
    <property type="entry name" value="Mopterin_synth/thiamin_S_b"/>
</dbReference>
<reference evidence="2" key="1">
    <citation type="submission" date="2020-06" db="EMBL/GenBank/DDBJ databases">
        <title>Draft genomic sequence of Geomonas sp. Red330.</title>
        <authorList>
            <person name="Itoh H."/>
            <person name="Zhenxing X."/>
            <person name="Ushijima N."/>
            <person name="Masuda Y."/>
            <person name="Shiratori Y."/>
            <person name="Senoo K."/>
        </authorList>
    </citation>
    <scope>NUCLEOTIDE SEQUENCE [LARGE SCALE GENOMIC DNA]</scope>
    <source>
        <strain evidence="2">Red330</strain>
    </source>
</reference>
<sequence length="74" mass="8215">MRVTVKLFATFRNGRFKVEERELPEGTQCRQVVADLSLTDDEIGIIMINGRHGMLDQELQPGDVLSLFPLVGGG</sequence>
<dbReference type="Pfam" id="PF02597">
    <property type="entry name" value="ThiS"/>
    <property type="match status" value="1"/>
</dbReference>
<dbReference type="RefSeq" id="WP_183352777.1">
    <property type="nucleotide sequence ID" value="NZ_BLXX01000001.1"/>
</dbReference>